<sequence length="355" mass="35855">MHFSSALFCTGLLTLANGAVLGKRSLSGEATFYGGNVAGGACSFSTYTLPSNILATALSDSNWDNSANCGACVSVTGPSGNSILAMIVDECPGCGTNHLDLFPDAFADLANPSTGIIDVTWDYVDCPITSALSVHNKEGVSAYWFSMQVINANKAVASLDVSTDGGSTWQTTTRQTYNFFENSSGFGTTTVDVKIISVDGDIVIVNNVGISSGASTTASSNFGSSAVASTKSAVVSPTTSAAAAPSPTTPAVVSKASKSPVTSISTTSQAPVVILTTSEAPVASSTAYPGGDFVETSVSEVYVTPTALASSTIPTSPAPTTSVLNTPSSILAPITPITLAPSRSTVTVFVEACEA</sequence>
<dbReference type="AlphaFoldDB" id="A0A9P6VM40"/>
<dbReference type="PANTHER" id="PTHR31836:SF21">
    <property type="entry name" value="EXPANSIN-LIKE PROTEIN 7"/>
    <property type="match status" value="1"/>
</dbReference>
<dbReference type="InterPro" id="IPR009009">
    <property type="entry name" value="RlpA-like_DPBB"/>
</dbReference>
<dbReference type="CDD" id="cd22271">
    <property type="entry name" value="DPBB_EXP_N-like"/>
    <property type="match status" value="1"/>
</dbReference>
<dbReference type="Pfam" id="PF03330">
    <property type="entry name" value="DPBB_1"/>
    <property type="match status" value="1"/>
</dbReference>
<dbReference type="SUPFAM" id="SSF49590">
    <property type="entry name" value="PHL pollen allergen"/>
    <property type="match status" value="1"/>
</dbReference>
<dbReference type="InterPro" id="IPR007112">
    <property type="entry name" value="Expansin/allergen_DPBB_dom"/>
</dbReference>
<dbReference type="Gene3D" id="2.60.40.760">
    <property type="entry name" value="Expansin, cellulose-binding-like domain"/>
    <property type="match status" value="1"/>
</dbReference>
<feature type="domain" description="Expansin-like EG45" evidence="3">
    <location>
        <begin position="39"/>
        <end position="131"/>
    </location>
</feature>
<dbReference type="EMBL" id="VNKQ01000006">
    <property type="protein sequence ID" value="KAG0650525.1"/>
    <property type="molecule type" value="Genomic_DNA"/>
</dbReference>
<dbReference type="InterPro" id="IPR051477">
    <property type="entry name" value="Expansin_CellWall"/>
</dbReference>
<reference evidence="4" key="1">
    <citation type="submission" date="2019-07" db="EMBL/GenBank/DDBJ databases">
        <title>Hyphodiscus hymeniophilus genome sequencing and assembly.</title>
        <authorList>
            <person name="Kramer G."/>
            <person name="Nodwell J."/>
        </authorList>
    </citation>
    <scope>NUCLEOTIDE SEQUENCE</scope>
    <source>
        <strain evidence="4">ATCC 34498</strain>
    </source>
</reference>
<dbReference type="PANTHER" id="PTHR31836">
    <property type="match status" value="1"/>
</dbReference>
<dbReference type="NCBIfam" id="NF041144">
    <property type="entry name" value="expansin_EXLX1"/>
    <property type="match status" value="1"/>
</dbReference>
<dbReference type="InterPro" id="IPR049818">
    <property type="entry name" value="Expansin_EXLX1-like"/>
</dbReference>
<evidence type="ECO:0000313" key="5">
    <source>
        <dbReference type="Proteomes" id="UP000785200"/>
    </source>
</evidence>
<dbReference type="Proteomes" id="UP000785200">
    <property type="component" value="Unassembled WGS sequence"/>
</dbReference>
<evidence type="ECO:0000256" key="2">
    <source>
        <dbReference type="SAM" id="SignalP"/>
    </source>
</evidence>
<keyword evidence="1 2" id="KW-0732">Signal</keyword>
<organism evidence="4 5">
    <name type="scientific">Hyphodiscus hymeniophilus</name>
    <dbReference type="NCBI Taxonomy" id="353542"/>
    <lineage>
        <taxon>Eukaryota</taxon>
        <taxon>Fungi</taxon>
        <taxon>Dikarya</taxon>
        <taxon>Ascomycota</taxon>
        <taxon>Pezizomycotina</taxon>
        <taxon>Leotiomycetes</taxon>
        <taxon>Helotiales</taxon>
        <taxon>Hyphodiscaceae</taxon>
        <taxon>Hyphodiscus</taxon>
    </lineage>
</organism>
<feature type="signal peptide" evidence="2">
    <location>
        <begin position="1"/>
        <end position="18"/>
    </location>
</feature>
<proteinExistence type="predicted"/>
<evidence type="ECO:0000313" key="4">
    <source>
        <dbReference type="EMBL" id="KAG0650525.1"/>
    </source>
</evidence>
<accession>A0A9P6VM40</accession>
<dbReference type="Gene3D" id="2.40.40.10">
    <property type="entry name" value="RlpA-like domain"/>
    <property type="match status" value="1"/>
</dbReference>
<name>A0A9P6VM40_9HELO</name>
<dbReference type="SUPFAM" id="SSF50685">
    <property type="entry name" value="Barwin-like endoglucanases"/>
    <property type="match status" value="1"/>
</dbReference>
<evidence type="ECO:0000256" key="1">
    <source>
        <dbReference type="ARBA" id="ARBA00022729"/>
    </source>
</evidence>
<dbReference type="InterPro" id="IPR036908">
    <property type="entry name" value="RlpA-like_sf"/>
</dbReference>
<evidence type="ECO:0000259" key="3">
    <source>
        <dbReference type="PROSITE" id="PS50842"/>
    </source>
</evidence>
<feature type="chain" id="PRO_5040288111" evidence="2">
    <location>
        <begin position="19"/>
        <end position="355"/>
    </location>
</feature>
<keyword evidence="5" id="KW-1185">Reference proteome</keyword>
<dbReference type="InterPro" id="IPR036749">
    <property type="entry name" value="Expansin_CBD_sf"/>
</dbReference>
<protein>
    <submittedName>
        <fullName evidence="4">Expansin 5</fullName>
    </submittedName>
</protein>
<gene>
    <name evidence="4" type="ORF">D0Z07_3133</name>
</gene>
<dbReference type="PROSITE" id="PS50842">
    <property type="entry name" value="EXPANSIN_EG45"/>
    <property type="match status" value="1"/>
</dbReference>
<comment type="caution">
    <text evidence="4">The sequence shown here is derived from an EMBL/GenBank/DDBJ whole genome shotgun (WGS) entry which is preliminary data.</text>
</comment>
<dbReference type="OrthoDB" id="406505at2759"/>